<comment type="subcellular location">
    <subcellularLocation>
        <location evidence="1 4">Nucleus</location>
    </subcellularLocation>
</comment>
<dbReference type="GO" id="GO:0016592">
    <property type="term" value="C:mediator complex"/>
    <property type="evidence" value="ECO:0007669"/>
    <property type="project" value="InterPro"/>
</dbReference>
<comment type="subunit">
    <text evidence="4">Component of the Mediator complex.</text>
</comment>
<evidence type="ECO:0000256" key="3">
    <source>
        <dbReference type="ARBA" id="ARBA00023242"/>
    </source>
</evidence>
<name>A0A024GH10_9STRA</name>
<comment type="similarity">
    <text evidence="2 4">Belongs to the Mediator complex subunit 11 family.</text>
</comment>
<dbReference type="Pfam" id="PF10280">
    <property type="entry name" value="Med11"/>
    <property type="match status" value="1"/>
</dbReference>
<dbReference type="InterPro" id="IPR019404">
    <property type="entry name" value="Mediator_Med11"/>
</dbReference>
<keyword evidence="4" id="KW-0804">Transcription</keyword>
<keyword evidence="6" id="KW-1185">Reference proteome</keyword>
<accession>A0A024GH10</accession>
<sequence>MNSELDGKVYLSVAPETRYGTVLQALEAAEKKLVSILRTAATAVNHLVPQRTGEDSTSIAFSTSSTEFLQLIKEVHGELADQLHLVSDYRAYGRSAYSAEKDMEITQEKVRLISEQLKSLSNYLDENLKIEDSHLPNSL</sequence>
<dbReference type="Proteomes" id="UP000053237">
    <property type="component" value="Unassembled WGS sequence"/>
</dbReference>
<keyword evidence="4" id="KW-0010">Activator</keyword>
<dbReference type="OrthoDB" id="5418434at2759"/>
<evidence type="ECO:0000313" key="6">
    <source>
        <dbReference type="Proteomes" id="UP000053237"/>
    </source>
</evidence>
<proteinExistence type="inferred from homology"/>
<evidence type="ECO:0000256" key="1">
    <source>
        <dbReference type="ARBA" id="ARBA00004123"/>
    </source>
</evidence>
<keyword evidence="3 4" id="KW-0539">Nucleus</keyword>
<dbReference type="AlphaFoldDB" id="A0A024GH10"/>
<organism evidence="5 6">
    <name type="scientific">Albugo candida</name>
    <dbReference type="NCBI Taxonomy" id="65357"/>
    <lineage>
        <taxon>Eukaryota</taxon>
        <taxon>Sar</taxon>
        <taxon>Stramenopiles</taxon>
        <taxon>Oomycota</taxon>
        <taxon>Peronosporomycetes</taxon>
        <taxon>Albuginales</taxon>
        <taxon>Albuginaceae</taxon>
        <taxon>Albugo</taxon>
    </lineage>
</organism>
<dbReference type="GO" id="GO:0003712">
    <property type="term" value="F:transcription coregulator activity"/>
    <property type="evidence" value="ECO:0007669"/>
    <property type="project" value="InterPro"/>
</dbReference>
<dbReference type="Gene3D" id="1.10.287.3490">
    <property type="match status" value="1"/>
</dbReference>
<reference evidence="5 6" key="1">
    <citation type="submission" date="2012-05" db="EMBL/GenBank/DDBJ databases">
        <title>Recombination and specialization in a pathogen metapopulation.</title>
        <authorList>
            <person name="Gardiner A."/>
            <person name="Kemen E."/>
            <person name="Schultz-Larsen T."/>
            <person name="MacLean D."/>
            <person name="Van Oosterhout C."/>
            <person name="Jones J.D.G."/>
        </authorList>
    </citation>
    <scope>NUCLEOTIDE SEQUENCE [LARGE SCALE GENOMIC DNA]</scope>
    <source>
        <strain evidence="5 6">Ac Nc2</strain>
    </source>
</reference>
<comment type="caution">
    <text evidence="5">The sequence shown here is derived from an EMBL/GenBank/DDBJ whole genome shotgun (WGS) entry which is preliminary data.</text>
</comment>
<dbReference type="PANTHER" id="PTHR22890">
    <property type="entry name" value="MEDIATOR OF RNA POLYMERASE II TRANSCRIPTION SUBUNIT 11"/>
    <property type="match status" value="1"/>
</dbReference>
<evidence type="ECO:0000256" key="4">
    <source>
        <dbReference type="RuleBase" id="RU364147"/>
    </source>
</evidence>
<dbReference type="EMBL" id="CAIX01000118">
    <property type="protein sequence ID" value="CCI46177.1"/>
    <property type="molecule type" value="Genomic_DNA"/>
</dbReference>
<protein>
    <recommendedName>
        <fullName evidence="4">Mediator of RNA polymerase II transcription subunit 11</fullName>
    </recommendedName>
    <alternativeName>
        <fullName evidence="4">Mediator complex subunit 11</fullName>
    </alternativeName>
</protein>
<evidence type="ECO:0000256" key="2">
    <source>
        <dbReference type="ARBA" id="ARBA00008186"/>
    </source>
</evidence>
<dbReference type="InParanoid" id="A0A024GH10"/>
<evidence type="ECO:0000313" key="5">
    <source>
        <dbReference type="EMBL" id="CCI46177.1"/>
    </source>
</evidence>
<comment type="function">
    <text evidence="4">Component of the Mediator complex, a coactivator involved in the regulated transcription of nearly all RNA polymerase II-dependent genes. Mediator functions as a bridge to convey information from gene-specific regulatory proteins to the basal RNA polymerase II transcription machinery. Mediator is recruited to promoters by direct interactions with regulatory proteins and serves as a scaffold for the assembly of a functional pre-initiation complex with RNA polymerase II and the general transcription factors.</text>
</comment>
<dbReference type="GO" id="GO:0006357">
    <property type="term" value="P:regulation of transcription by RNA polymerase II"/>
    <property type="evidence" value="ECO:0007669"/>
    <property type="project" value="InterPro"/>
</dbReference>
<gene>
    <name evidence="4" type="primary">MED11</name>
    <name evidence="5" type="ORF">BN9_071060</name>
</gene>
<keyword evidence="4" id="KW-0805">Transcription regulation</keyword>